<reference evidence="5" key="1">
    <citation type="submission" date="2025-08" db="UniProtKB">
        <authorList>
            <consortium name="Ensembl"/>
        </authorList>
    </citation>
    <scope>IDENTIFICATION</scope>
</reference>
<name>A0A3Q2NVC2_FUNHE</name>
<evidence type="ECO:0000256" key="2">
    <source>
        <dbReference type="ARBA" id="ARBA00023157"/>
    </source>
</evidence>
<dbReference type="Ensembl" id="ENSFHET00000010809.1">
    <property type="protein sequence ID" value="ENSFHEP00000003277.1"/>
    <property type="gene ID" value="ENSFHEG00000004134.1"/>
</dbReference>
<proteinExistence type="predicted"/>
<evidence type="ECO:0000313" key="5">
    <source>
        <dbReference type="Ensembl" id="ENSFHEP00000003277.1"/>
    </source>
</evidence>
<keyword evidence="2" id="KW-1015">Disulfide bond</keyword>
<dbReference type="CDD" id="cd00062">
    <property type="entry name" value="FN2"/>
    <property type="match status" value="1"/>
</dbReference>
<evidence type="ECO:0000256" key="1">
    <source>
        <dbReference type="ARBA" id="ARBA00022737"/>
    </source>
</evidence>
<dbReference type="GeneTree" id="ENSGT00940000177582"/>
<dbReference type="SUPFAM" id="SSF57440">
    <property type="entry name" value="Kringle-like"/>
    <property type="match status" value="1"/>
</dbReference>
<feature type="domain" description="Fibronectin type-II" evidence="4">
    <location>
        <begin position="34"/>
        <end position="79"/>
    </location>
</feature>
<dbReference type="InterPro" id="IPR000562">
    <property type="entry name" value="FN_type2_dom"/>
</dbReference>
<dbReference type="PROSITE" id="PS51092">
    <property type="entry name" value="FN2_2"/>
    <property type="match status" value="1"/>
</dbReference>
<organism evidence="5 6">
    <name type="scientific">Fundulus heteroclitus</name>
    <name type="common">Killifish</name>
    <name type="synonym">Mummichog</name>
    <dbReference type="NCBI Taxonomy" id="8078"/>
    <lineage>
        <taxon>Eukaryota</taxon>
        <taxon>Metazoa</taxon>
        <taxon>Chordata</taxon>
        <taxon>Craniata</taxon>
        <taxon>Vertebrata</taxon>
        <taxon>Euteleostomi</taxon>
        <taxon>Actinopterygii</taxon>
        <taxon>Neopterygii</taxon>
        <taxon>Teleostei</taxon>
        <taxon>Neoteleostei</taxon>
        <taxon>Acanthomorphata</taxon>
        <taxon>Ovalentaria</taxon>
        <taxon>Atherinomorphae</taxon>
        <taxon>Cyprinodontiformes</taxon>
        <taxon>Fundulidae</taxon>
        <taxon>Fundulus</taxon>
    </lineage>
</organism>
<dbReference type="Gene3D" id="2.10.10.10">
    <property type="entry name" value="Fibronectin, type II, collagen-binding"/>
    <property type="match status" value="1"/>
</dbReference>
<dbReference type="Pfam" id="PF00040">
    <property type="entry name" value="fn2"/>
    <property type="match status" value="1"/>
</dbReference>
<dbReference type="AlphaFoldDB" id="A0A3Q2NVC2"/>
<protein>
    <recommendedName>
        <fullName evidence="4">Fibronectin type-II domain-containing protein</fullName>
    </recommendedName>
</protein>
<reference evidence="5" key="2">
    <citation type="submission" date="2025-09" db="UniProtKB">
        <authorList>
            <consortium name="Ensembl"/>
        </authorList>
    </citation>
    <scope>IDENTIFICATION</scope>
</reference>
<keyword evidence="1" id="KW-0677">Repeat</keyword>
<sequence>MIFSPIIPFAFCYYYTLLLQYIYESCSLFISRNAAGRPCMFPFMYKNQWYSSCTDSEKGRLWCAVETKYDNETWGYCPTNGE</sequence>
<accession>A0A3Q2NVC2</accession>
<dbReference type="STRING" id="8078.ENSFHEP00000003277"/>
<dbReference type="SMART" id="SM00059">
    <property type="entry name" value="FN2"/>
    <property type="match status" value="1"/>
</dbReference>
<dbReference type="InterPro" id="IPR013806">
    <property type="entry name" value="Kringle-like"/>
</dbReference>
<keyword evidence="6" id="KW-1185">Reference proteome</keyword>
<evidence type="ECO:0000259" key="4">
    <source>
        <dbReference type="PROSITE" id="PS51092"/>
    </source>
</evidence>
<dbReference type="InterPro" id="IPR036943">
    <property type="entry name" value="FN_type2_sf"/>
</dbReference>
<comment type="caution">
    <text evidence="3">Lacks conserved residue(s) required for the propagation of feature annotation.</text>
</comment>
<evidence type="ECO:0000256" key="3">
    <source>
        <dbReference type="PROSITE-ProRule" id="PRU00479"/>
    </source>
</evidence>
<dbReference type="Proteomes" id="UP000265000">
    <property type="component" value="Unplaced"/>
</dbReference>
<evidence type="ECO:0000313" key="6">
    <source>
        <dbReference type="Proteomes" id="UP000265000"/>
    </source>
</evidence>